<gene>
    <name evidence="1" type="ORF">BDR25DRAFT_312923</name>
</gene>
<accession>A0ACB6R1Q0</accession>
<dbReference type="Proteomes" id="UP000799755">
    <property type="component" value="Unassembled WGS sequence"/>
</dbReference>
<organism evidence="1 2">
    <name type="scientific">Lindgomyces ingoldianus</name>
    <dbReference type="NCBI Taxonomy" id="673940"/>
    <lineage>
        <taxon>Eukaryota</taxon>
        <taxon>Fungi</taxon>
        <taxon>Dikarya</taxon>
        <taxon>Ascomycota</taxon>
        <taxon>Pezizomycotina</taxon>
        <taxon>Dothideomycetes</taxon>
        <taxon>Pleosporomycetidae</taxon>
        <taxon>Pleosporales</taxon>
        <taxon>Lindgomycetaceae</taxon>
        <taxon>Lindgomyces</taxon>
    </lineage>
</organism>
<sequence>MVVKKGKINLKRRDGGGLPPPKRARQGSVVKNNGPKKVLTFLDLPGELRNEVYRHTLVKGRIVITSRSEKQLETYGDVNTLPHNFRTHFRNMPTLARPVRKRAVWIADPMTTLRYDQRSRNGGGVKRYRASYEIDEVTSSINISLLLANKQIYHEAIGVFFEENLFSFEARWEDMCFAPLTFLSDQPRAFDSLRSLHLDMNAPPPFTCWDYTKDRAVLVTVPSNHFWMILVKELQRLPLRHFGLTVHGSVPEGLEINFDSIERDLPWVKGLYKLESIQSLRLVIQCWPWYDINFSRSAIPSTVAFVEGIQRKLLKDKSPDKDNAAQVYKALHRHGTHVMDSHLVVRCGNDAGSYGYESGCGSPHNAWVQIEDWKERVGEITDESFWYD</sequence>
<evidence type="ECO:0000313" key="1">
    <source>
        <dbReference type="EMBL" id="KAF2472371.1"/>
    </source>
</evidence>
<proteinExistence type="predicted"/>
<dbReference type="EMBL" id="MU003502">
    <property type="protein sequence ID" value="KAF2472371.1"/>
    <property type="molecule type" value="Genomic_DNA"/>
</dbReference>
<reference evidence="1" key="1">
    <citation type="journal article" date="2020" name="Stud. Mycol.">
        <title>101 Dothideomycetes genomes: a test case for predicting lifestyles and emergence of pathogens.</title>
        <authorList>
            <person name="Haridas S."/>
            <person name="Albert R."/>
            <person name="Binder M."/>
            <person name="Bloem J."/>
            <person name="Labutti K."/>
            <person name="Salamov A."/>
            <person name="Andreopoulos B."/>
            <person name="Baker S."/>
            <person name="Barry K."/>
            <person name="Bills G."/>
            <person name="Bluhm B."/>
            <person name="Cannon C."/>
            <person name="Castanera R."/>
            <person name="Culley D."/>
            <person name="Daum C."/>
            <person name="Ezra D."/>
            <person name="Gonzalez J."/>
            <person name="Henrissat B."/>
            <person name="Kuo A."/>
            <person name="Liang C."/>
            <person name="Lipzen A."/>
            <person name="Lutzoni F."/>
            <person name="Magnuson J."/>
            <person name="Mondo S."/>
            <person name="Nolan M."/>
            <person name="Ohm R."/>
            <person name="Pangilinan J."/>
            <person name="Park H.-J."/>
            <person name="Ramirez L."/>
            <person name="Alfaro M."/>
            <person name="Sun H."/>
            <person name="Tritt A."/>
            <person name="Yoshinaga Y."/>
            <person name="Zwiers L.-H."/>
            <person name="Turgeon B."/>
            <person name="Goodwin S."/>
            <person name="Spatafora J."/>
            <person name="Crous P."/>
            <person name="Grigoriev I."/>
        </authorList>
    </citation>
    <scope>NUCLEOTIDE SEQUENCE</scope>
    <source>
        <strain evidence="1">ATCC 200398</strain>
    </source>
</reference>
<keyword evidence="2" id="KW-1185">Reference proteome</keyword>
<comment type="caution">
    <text evidence="1">The sequence shown here is derived from an EMBL/GenBank/DDBJ whole genome shotgun (WGS) entry which is preliminary data.</text>
</comment>
<name>A0ACB6R1Q0_9PLEO</name>
<protein>
    <submittedName>
        <fullName evidence="1">Uncharacterized protein</fullName>
    </submittedName>
</protein>
<evidence type="ECO:0000313" key="2">
    <source>
        <dbReference type="Proteomes" id="UP000799755"/>
    </source>
</evidence>